<gene>
    <name evidence="2" type="ORF">F0562_003739</name>
</gene>
<reference evidence="2 3" key="1">
    <citation type="submission" date="2019-09" db="EMBL/GenBank/DDBJ databases">
        <title>A chromosome-level genome assembly of the Chinese tupelo Nyssa sinensis.</title>
        <authorList>
            <person name="Yang X."/>
            <person name="Kang M."/>
            <person name="Yang Y."/>
            <person name="Xiong H."/>
            <person name="Wang M."/>
            <person name="Zhang Z."/>
            <person name="Wang Z."/>
            <person name="Wu H."/>
            <person name="Ma T."/>
            <person name="Liu J."/>
            <person name="Xi Z."/>
        </authorList>
    </citation>
    <scope>NUCLEOTIDE SEQUENCE [LARGE SCALE GENOMIC DNA]</scope>
    <source>
        <strain evidence="2">J267</strain>
        <tissue evidence="2">Leaf</tissue>
    </source>
</reference>
<evidence type="ECO:0000313" key="2">
    <source>
        <dbReference type="EMBL" id="KAA8547397.1"/>
    </source>
</evidence>
<keyword evidence="3" id="KW-1185">Reference proteome</keyword>
<dbReference type="EMBL" id="CM018032">
    <property type="protein sequence ID" value="KAA8547397.1"/>
    <property type="molecule type" value="Genomic_DNA"/>
</dbReference>
<feature type="domain" description="MULE transposase" evidence="1">
    <location>
        <begin position="66"/>
        <end position="136"/>
    </location>
</feature>
<dbReference type="Proteomes" id="UP000325577">
    <property type="component" value="Linkage Group LG1"/>
</dbReference>
<protein>
    <recommendedName>
        <fullName evidence="1">MULE transposase domain-containing protein</fullName>
    </recommendedName>
</protein>
<name>A0A5J5C0F2_9ASTE</name>
<evidence type="ECO:0000259" key="1">
    <source>
        <dbReference type="Pfam" id="PF10551"/>
    </source>
</evidence>
<dbReference type="PANTHER" id="PTHR31973">
    <property type="entry name" value="POLYPROTEIN, PUTATIVE-RELATED"/>
    <property type="match status" value="1"/>
</dbReference>
<dbReference type="InterPro" id="IPR018289">
    <property type="entry name" value="MULE_transposase_dom"/>
</dbReference>
<evidence type="ECO:0000313" key="3">
    <source>
        <dbReference type="Proteomes" id="UP000325577"/>
    </source>
</evidence>
<proteinExistence type="predicted"/>
<dbReference type="Pfam" id="PF10551">
    <property type="entry name" value="MULE"/>
    <property type="match status" value="1"/>
</dbReference>
<sequence length="137" mass="15676">MIEGTHAEQYAKLWDYCEKVKRTNPDTIMYVKLVDDLDYGQPRFERIYVCLGACKKEFLIGCRPIIGVDGCHLKCPYGGQLLLAMGIDGNNAMFSLAYAVVEGETKSSWIWFLELLQEDHGIKNRSAWTFISDKQKD</sequence>
<dbReference type="PANTHER" id="PTHR31973:SF199">
    <property type="entry name" value="SWIM-TYPE DOMAIN-CONTAINING PROTEIN"/>
    <property type="match status" value="1"/>
</dbReference>
<accession>A0A5J5C0F2</accession>
<dbReference type="AlphaFoldDB" id="A0A5J5C0F2"/>
<dbReference type="OrthoDB" id="1918246at2759"/>
<organism evidence="2 3">
    <name type="scientific">Nyssa sinensis</name>
    <dbReference type="NCBI Taxonomy" id="561372"/>
    <lineage>
        <taxon>Eukaryota</taxon>
        <taxon>Viridiplantae</taxon>
        <taxon>Streptophyta</taxon>
        <taxon>Embryophyta</taxon>
        <taxon>Tracheophyta</taxon>
        <taxon>Spermatophyta</taxon>
        <taxon>Magnoliopsida</taxon>
        <taxon>eudicotyledons</taxon>
        <taxon>Gunneridae</taxon>
        <taxon>Pentapetalae</taxon>
        <taxon>asterids</taxon>
        <taxon>Cornales</taxon>
        <taxon>Nyssaceae</taxon>
        <taxon>Nyssa</taxon>
    </lineage>
</organism>